<keyword evidence="4 8" id="KW-0732">Signal</keyword>
<proteinExistence type="predicted"/>
<keyword evidence="3" id="KW-0964">Secreted</keyword>
<feature type="domain" description="SDR-like Ig" evidence="9">
    <location>
        <begin position="62"/>
        <end position="143"/>
    </location>
</feature>
<keyword evidence="7" id="KW-1133">Transmembrane helix</keyword>
<gene>
    <name evidence="11" type="ORF">HD592_001094</name>
</gene>
<feature type="signal peptide" evidence="8">
    <location>
        <begin position="1"/>
        <end position="28"/>
    </location>
</feature>
<protein>
    <recommendedName>
        <fullName evidence="13">Peptidase</fullName>
    </recommendedName>
</protein>
<dbReference type="EMBL" id="JACHMK010000001">
    <property type="protein sequence ID" value="MBB6334529.1"/>
    <property type="molecule type" value="Genomic_DNA"/>
</dbReference>
<evidence type="ECO:0000256" key="2">
    <source>
        <dbReference type="ARBA" id="ARBA00022512"/>
    </source>
</evidence>
<feature type="transmembrane region" description="Helical" evidence="7">
    <location>
        <begin position="469"/>
        <end position="490"/>
    </location>
</feature>
<dbReference type="InterPro" id="IPR008966">
    <property type="entry name" value="Adhesion_dom_sf"/>
</dbReference>
<comment type="subcellular location">
    <subcellularLocation>
        <location evidence="1">Secreted</location>
        <location evidence="1">Cell wall</location>
        <topology evidence="1">Peptidoglycan-anchor</topology>
    </subcellularLocation>
</comment>
<evidence type="ECO:0000256" key="4">
    <source>
        <dbReference type="ARBA" id="ARBA00022729"/>
    </source>
</evidence>
<evidence type="ECO:0008006" key="13">
    <source>
        <dbReference type="Google" id="ProtNLM"/>
    </source>
</evidence>
<dbReference type="RefSeq" id="WP_184452423.1">
    <property type="nucleotide sequence ID" value="NZ_JACHMK010000001.1"/>
</dbReference>
<dbReference type="GO" id="GO:0007155">
    <property type="term" value="P:cell adhesion"/>
    <property type="evidence" value="ECO:0007669"/>
    <property type="project" value="InterPro"/>
</dbReference>
<feature type="compositionally biased region" description="Pro residues" evidence="6">
    <location>
        <begin position="437"/>
        <end position="458"/>
    </location>
</feature>
<dbReference type="SUPFAM" id="SSF49401">
    <property type="entry name" value="Bacterial adhesins"/>
    <property type="match status" value="1"/>
</dbReference>
<evidence type="ECO:0000256" key="5">
    <source>
        <dbReference type="ARBA" id="ARBA00023088"/>
    </source>
</evidence>
<dbReference type="InterPro" id="IPR046022">
    <property type="entry name" value="DUF5979"/>
</dbReference>
<sequence>MTAACALATAFALTLIAFPFLSVDRALAASTCVAQTSGFSFRDGDLSGGVFRSGADGLATVGFQWQVDLNATPGDSFTVRLPDELVSALSTPIDLKNDRGELVATGTWAGKTATFKLSDYAANHGHISGSAYFSVKWDRAVVSPSGGNYDLSFTGCRGSGTLRGEYLAEGAGGAEQADGKTGILDEPNGVRWSIFVETASSDIYAPLSITDEGGIGFVLSCANMRVYNRTPQPGVLNDQEIARERWTCAEDGRGGFTVTFHPLSDGRYVAGGESLMLSFDGTTTPAVKELSSIVNRATITGGPKGESREVEGIIRIPTAGGEGSGHQATFSILKKTEGDAPAASTEYAFEYTCRGGDFVDLDAVTAGSRTRAVTTHSAAVCDIREKDLAEGASVAFTVEGAVSEPIDRGVRIRMNKGVDSVVSIVATNTFPVKPEEPTPSEPEDPTPPKPEEPTPSAPEPQRVLAKTGMSASIIPAIVLASLAGGVFTFTSRRRRD</sequence>
<keyword evidence="12" id="KW-1185">Reference proteome</keyword>
<keyword evidence="7" id="KW-0812">Transmembrane</keyword>
<accession>A0A923E6P9</accession>
<keyword evidence="7" id="KW-0472">Membrane</keyword>
<feature type="domain" description="DUF5979" evidence="10">
    <location>
        <begin position="330"/>
        <end position="430"/>
    </location>
</feature>
<evidence type="ECO:0000313" key="11">
    <source>
        <dbReference type="EMBL" id="MBB6334529.1"/>
    </source>
</evidence>
<keyword evidence="2" id="KW-0134">Cell wall</keyword>
<name>A0A923E6P9_9ACTO</name>
<reference evidence="11" key="1">
    <citation type="submission" date="2020-08" db="EMBL/GenBank/DDBJ databases">
        <title>Sequencing the genomes of 1000 actinobacteria strains.</title>
        <authorList>
            <person name="Klenk H.-P."/>
        </authorList>
    </citation>
    <scope>NUCLEOTIDE SEQUENCE</scope>
    <source>
        <strain evidence="11">DSM 10695</strain>
    </source>
</reference>
<evidence type="ECO:0000256" key="8">
    <source>
        <dbReference type="SAM" id="SignalP"/>
    </source>
</evidence>
<feature type="region of interest" description="Disordered" evidence="6">
    <location>
        <begin position="429"/>
        <end position="466"/>
    </location>
</feature>
<evidence type="ECO:0000259" key="9">
    <source>
        <dbReference type="Pfam" id="PF17961"/>
    </source>
</evidence>
<feature type="chain" id="PRO_5036835102" description="Peptidase" evidence="8">
    <location>
        <begin position="29"/>
        <end position="496"/>
    </location>
</feature>
<dbReference type="Pfam" id="PF19407">
    <property type="entry name" value="DUF5979"/>
    <property type="match status" value="1"/>
</dbReference>
<evidence type="ECO:0000256" key="7">
    <source>
        <dbReference type="SAM" id="Phobius"/>
    </source>
</evidence>
<dbReference type="Gene3D" id="2.60.40.1280">
    <property type="match status" value="1"/>
</dbReference>
<evidence type="ECO:0000313" key="12">
    <source>
        <dbReference type="Proteomes" id="UP000617426"/>
    </source>
</evidence>
<dbReference type="InterPro" id="IPR011252">
    <property type="entry name" value="Fibrogen-bd_dom1"/>
</dbReference>
<evidence type="ECO:0000256" key="3">
    <source>
        <dbReference type="ARBA" id="ARBA00022525"/>
    </source>
</evidence>
<evidence type="ECO:0000256" key="6">
    <source>
        <dbReference type="SAM" id="MobiDB-lite"/>
    </source>
</evidence>
<dbReference type="Gene3D" id="2.60.40.740">
    <property type="match status" value="1"/>
</dbReference>
<dbReference type="InterPro" id="IPR041171">
    <property type="entry name" value="SDR_Ig"/>
</dbReference>
<evidence type="ECO:0000256" key="1">
    <source>
        <dbReference type="ARBA" id="ARBA00004168"/>
    </source>
</evidence>
<dbReference type="Proteomes" id="UP000617426">
    <property type="component" value="Unassembled WGS sequence"/>
</dbReference>
<evidence type="ECO:0000259" key="10">
    <source>
        <dbReference type="Pfam" id="PF19407"/>
    </source>
</evidence>
<comment type="caution">
    <text evidence="11">The sequence shown here is derived from an EMBL/GenBank/DDBJ whole genome shotgun (WGS) entry which is preliminary data.</text>
</comment>
<organism evidence="11 12">
    <name type="scientific">Schaalia hyovaginalis</name>
    <dbReference type="NCBI Taxonomy" id="29316"/>
    <lineage>
        <taxon>Bacteria</taxon>
        <taxon>Bacillati</taxon>
        <taxon>Actinomycetota</taxon>
        <taxon>Actinomycetes</taxon>
        <taxon>Actinomycetales</taxon>
        <taxon>Actinomycetaceae</taxon>
        <taxon>Schaalia</taxon>
    </lineage>
</organism>
<dbReference type="AlphaFoldDB" id="A0A923E6P9"/>
<keyword evidence="5" id="KW-0572">Peptidoglycan-anchor</keyword>
<dbReference type="Pfam" id="PF17961">
    <property type="entry name" value="Big_8"/>
    <property type="match status" value="1"/>
</dbReference>